<dbReference type="PANTHER" id="PTHR33116:SF78">
    <property type="entry name" value="OS12G0587133 PROTEIN"/>
    <property type="match status" value="1"/>
</dbReference>
<dbReference type="Proteomes" id="UP001054889">
    <property type="component" value="Unassembled WGS sequence"/>
</dbReference>
<dbReference type="EMBL" id="BQKI01000084">
    <property type="protein sequence ID" value="GJN33204.1"/>
    <property type="molecule type" value="Genomic_DNA"/>
</dbReference>
<accession>A0AAV5FC02</accession>
<name>A0AAV5FC02_ELECO</name>
<dbReference type="PANTHER" id="PTHR33116">
    <property type="entry name" value="REVERSE TRANSCRIPTASE ZINC-BINDING DOMAIN-CONTAINING PROTEIN-RELATED-RELATED"/>
    <property type="match status" value="1"/>
</dbReference>
<reference evidence="1" key="1">
    <citation type="journal article" date="2018" name="DNA Res.">
        <title>Multiple hybrid de novo genome assembly of finger millet, an orphan allotetraploid crop.</title>
        <authorList>
            <person name="Hatakeyama M."/>
            <person name="Aluri S."/>
            <person name="Balachadran M.T."/>
            <person name="Sivarajan S.R."/>
            <person name="Patrignani A."/>
            <person name="Gruter S."/>
            <person name="Poveda L."/>
            <person name="Shimizu-Inatsugi R."/>
            <person name="Baeten J."/>
            <person name="Francoijs K.J."/>
            <person name="Nataraja K.N."/>
            <person name="Reddy Y.A.N."/>
            <person name="Phadnis S."/>
            <person name="Ravikumar R.L."/>
            <person name="Schlapbach R."/>
            <person name="Sreeman S.M."/>
            <person name="Shimizu K.K."/>
        </authorList>
    </citation>
    <scope>NUCLEOTIDE SEQUENCE</scope>
</reference>
<evidence type="ECO:0000313" key="2">
    <source>
        <dbReference type="Proteomes" id="UP001054889"/>
    </source>
</evidence>
<evidence type="ECO:0000313" key="1">
    <source>
        <dbReference type="EMBL" id="GJN33204.1"/>
    </source>
</evidence>
<proteinExistence type="predicted"/>
<sequence length="225" mass="26045">MTAILIYLAMALDLPQWALKAIDKIRRAYVWRGRKEAKCGHCLVAWGKVTRSKELGGLGISDQKNLGWALRMRWLWLQKTEPNRPWSMFPIQVPEQVGSFFAMAMITVVRDGNSTLFQEDKWLHGQSIKDMAPLLYAVVSKRNTKRRTVVQTLNEHTWLSDARRASSSLGAMWQFLQLCDIIANFNIQPRIEDTHIWRMCSSDRYSTKSAYESMFQGAIQFRPCD</sequence>
<dbReference type="AlphaFoldDB" id="A0AAV5FC02"/>
<comment type="caution">
    <text evidence="1">The sequence shown here is derived from an EMBL/GenBank/DDBJ whole genome shotgun (WGS) entry which is preliminary data.</text>
</comment>
<keyword evidence="2" id="KW-1185">Reference proteome</keyword>
<reference evidence="1" key="2">
    <citation type="submission" date="2021-12" db="EMBL/GenBank/DDBJ databases">
        <title>Resequencing data analysis of finger millet.</title>
        <authorList>
            <person name="Hatakeyama M."/>
            <person name="Aluri S."/>
            <person name="Balachadran M.T."/>
            <person name="Sivarajan S.R."/>
            <person name="Poveda L."/>
            <person name="Shimizu-Inatsugi R."/>
            <person name="Schlapbach R."/>
            <person name="Sreeman S.M."/>
            <person name="Shimizu K.K."/>
        </authorList>
    </citation>
    <scope>NUCLEOTIDE SEQUENCE</scope>
</reference>
<protein>
    <submittedName>
        <fullName evidence="1">Uncharacterized protein</fullName>
    </submittedName>
</protein>
<gene>
    <name evidence="1" type="primary">gb21776</name>
    <name evidence="1" type="ORF">PR202_gb21776</name>
</gene>
<organism evidence="1 2">
    <name type="scientific">Eleusine coracana subsp. coracana</name>
    <dbReference type="NCBI Taxonomy" id="191504"/>
    <lineage>
        <taxon>Eukaryota</taxon>
        <taxon>Viridiplantae</taxon>
        <taxon>Streptophyta</taxon>
        <taxon>Embryophyta</taxon>
        <taxon>Tracheophyta</taxon>
        <taxon>Spermatophyta</taxon>
        <taxon>Magnoliopsida</taxon>
        <taxon>Liliopsida</taxon>
        <taxon>Poales</taxon>
        <taxon>Poaceae</taxon>
        <taxon>PACMAD clade</taxon>
        <taxon>Chloridoideae</taxon>
        <taxon>Cynodonteae</taxon>
        <taxon>Eleusininae</taxon>
        <taxon>Eleusine</taxon>
    </lineage>
</organism>